<name>A0A128A583_9ARCH</name>
<dbReference type="KEGG" id="ndv:NDEV_1753"/>
<sequence length="188" mass="22530">MLLHFIFVVKEEDLDKRKWEFEYVTKMAQFYKVWIEKTFSQKVEVQADEMIVKSGGRFRIVDTPALLEDHADRGRDIFHFYLTYFRPLWTDCTCEGYFAENFGMVLWSKSPQKDDLTFLMETNCPKVSHELTHEFLRQTGYKNYKELVHDIWDKHLFASLSYEHYDADYNQTEKDALFATLDTSSLRV</sequence>
<dbReference type="Proteomes" id="UP000196239">
    <property type="component" value="Chromosome 1"/>
</dbReference>
<evidence type="ECO:0000313" key="2">
    <source>
        <dbReference type="Proteomes" id="UP000196239"/>
    </source>
</evidence>
<organism evidence="1 2">
    <name type="scientific">Nitrosotalea devaniterrae</name>
    <dbReference type="NCBI Taxonomy" id="1078905"/>
    <lineage>
        <taxon>Archaea</taxon>
        <taxon>Nitrososphaerota</taxon>
        <taxon>Nitrososphaeria</taxon>
        <taxon>Nitrosotaleales</taxon>
        <taxon>Nitrosotaleaceae</taxon>
        <taxon>Nitrosotalea</taxon>
    </lineage>
</organism>
<gene>
    <name evidence="1" type="ORF">NDEV_1753</name>
</gene>
<keyword evidence="2" id="KW-1185">Reference proteome</keyword>
<protein>
    <submittedName>
        <fullName evidence="1">Uncharacterized protein</fullName>
    </submittedName>
</protein>
<accession>A0A128A583</accession>
<dbReference type="EMBL" id="LN890280">
    <property type="protein sequence ID" value="CUR52515.1"/>
    <property type="molecule type" value="Genomic_DNA"/>
</dbReference>
<reference evidence="2" key="1">
    <citation type="submission" date="2015-10" db="EMBL/GenBank/DDBJ databases">
        <authorList>
            <person name="Lehtovirta-Morley L.E."/>
            <person name="Vieille C."/>
        </authorList>
    </citation>
    <scope>NUCLEOTIDE SEQUENCE [LARGE SCALE GENOMIC DNA]</scope>
</reference>
<proteinExistence type="predicted"/>
<evidence type="ECO:0000313" key="1">
    <source>
        <dbReference type="EMBL" id="CUR52515.1"/>
    </source>
</evidence>
<dbReference type="AlphaFoldDB" id="A0A128A583"/>